<organism evidence="6 7">
    <name type="scientific">Coilia grayii</name>
    <name type="common">Gray's grenadier anchovy</name>
    <dbReference type="NCBI Taxonomy" id="363190"/>
    <lineage>
        <taxon>Eukaryota</taxon>
        <taxon>Metazoa</taxon>
        <taxon>Chordata</taxon>
        <taxon>Craniata</taxon>
        <taxon>Vertebrata</taxon>
        <taxon>Euteleostomi</taxon>
        <taxon>Actinopterygii</taxon>
        <taxon>Neopterygii</taxon>
        <taxon>Teleostei</taxon>
        <taxon>Clupei</taxon>
        <taxon>Clupeiformes</taxon>
        <taxon>Clupeoidei</taxon>
        <taxon>Engraulidae</taxon>
        <taxon>Coilinae</taxon>
        <taxon>Coilia</taxon>
    </lineage>
</organism>
<proteinExistence type="predicted"/>
<keyword evidence="7" id="KW-1185">Reference proteome</keyword>
<gene>
    <name evidence="6" type="ORF">ACEWY4_003283</name>
</gene>
<dbReference type="GO" id="GO:0016020">
    <property type="term" value="C:membrane"/>
    <property type="evidence" value="ECO:0007669"/>
    <property type="project" value="UniProtKB-SubCell"/>
</dbReference>
<comment type="subcellular location">
    <subcellularLocation>
        <location evidence="1">Membrane</location>
        <topology evidence="1">Multi-pass membrane protein</topology>
    </subcellularLocation>
</comment>
<sequence>MLLAVADDKKAGEMETVSPSFSERSTRSPKRRLCTVFRKPILALLVGGLVFGAGTAASLLYFTQVGSVPYLVGPVLLSVGLMFLVTGLVWMPLIKQRMEHKAATQMNYSKFSSEVVTVGYMQHCASISKDVDLLA</sequence>
<comment type="caution">
    <text evidence="6">The sequence shown here is derived from an EMBL/GenBank/DDBJ whole genome shotgun (WGS) entry which is preliminary data.</text>
</comment>
<dbReference type="PANTHER" id="PTHR16100">
    <property type="entry name" value="PHOSPHOINOSITIDE-INTERACTING PROTEIN FAMILY MEMBER"/>
    <property type="match status" value="1"/>
</dbReference>
<feature type="transmembrane region" description="Helical" evidence="5">
    <location>
        <begin position="41"/>
        <end position="62"/>
    </location>
</feature>
<evidence type="ECO:0000256" key="3">
    <source>
        <dbReference type="ARBA" id="ARBA00022989"/>
    </source>
</evidence>
<evidence type="ECO:0000256" key="4">
    <source>
        <dbReference type="ARBA" id="ARBA00023136"/>
    </source>
</evidence>
<reference evidence="6 7" key="1">
    <citation type="submission" date="2024-09" db="EMBL/GenBank/DDBJ databases">
        <title>A chromosome-level genome assembly of Gray's grenadier anchovy, Coilia grayii.</title>
        <authorList>
            <person name="Fu Z."/>
        </authorList>
    </citation>
    <scope>NUCLEOTIDE SEQUENCE [LARGE SCALE GENOMIC DNA]</scope>
    <source>
        <strain evidence="6">G4</strain>
        <tissue evidence="6">Muscle</tissue>
    </source>
</reference>
<evidence type="ECO:0000256" key="1">
    <source>
        <dbReference type="ARBA" id="ARBA00004141"/>
    </source>
</evidence>
<accession>A0ABD1KQV1</accession>
<name>A0ABD1KQV1_9TELE</name>
<evidence type="ECO:0000256" key="2">
    <source>
        <dbReference type="ARBA" id="ARBA00022692"/>
    </source>
</evidence>
<dbReference type="EMBL" id="JBHFQA010000003">
    <property type="protein sequence ID" value="KAL2101522.1"/>
    <property type="molecule type" value="Genomic_DNA"/>
</dbReference>
<evidence type="ECO:0000313" key="7">
    <source>
        <dbReference type="Proteomes" id="UP001591681"/>
    </source>
</evidence>
<dbReference type="InterPro" id="IPR028068">
    <property type="entry name" value="PIRT"/>
</dbReference>
<keyword evidence="2 5" id="KW-0812">Transmembrane</keyword>
<dbReference type="Proteomes" id="UP001591681">
    <property type="component" value="Unassembled WGS sequence"/>
</dbReference>
<protein>
    <submittedName>
        <fullName evidence="6">Uncharacterized protein</fullName>
    </submittedName>
</protein>
<dbReference type="Pfam" id="PF15099">
    <property type="entry name" value="PIRT"/>
    <property type="match status" value="1"/>
</dbReference>
<keyword evidence="4 5" id="KW-0472">Membrane</keyword>
<evidence type="ECO:0000313" key="6">
    <source>
        <dbReference type="EMBL" id="KAL2101522.1"/>
    </source>
</evidence>
<dbReference type="PANTHER" id="PTHR16100:SF3">
    <property type="match status" value="1"/>
</dbReference>
<dbReference type="AlphaFoldDB" id="A0ABD1KQV1"/>
<feature type="transmembrane region" description="Helical" evidence="5">
    <location>
        <begin position="68"/>
        <end position="91"/>
    </location>
</feature>
<evidence type="ECO:0000256" key="5">
    <source>
        <dbReference type="SAM" id="Phobius"/>
    </source>
</evidence>
<keyword evidence="3 5" id="KW-1133">Transmembrane helix</keyword>